<accession>A0ABV2XUM8</accession>
<proteinExistence type="predicted"/>
<evidence type="ECO:0000256" key="1">
    <source>
        <dbReference type="SAM" id="MobiDB-lite"/>
    </source>
</evidence>
<feature type="region of interest" description="Disordered" evidence="1">
    <location>
        <begin position="154"/>
        <end position="189"/>
    </location>
</feature>
<name>A0ABV2XUM8_9ACTN</name>
<dbReference type="RefSeq" id="WP_037762982.1">
    <property type="nucleotide sequence ID" value="NZ_JBEYBN010000017.1"/>
</dbReference>
<keyword evidence="3" id="KW-1185">Reference proteome</keyword>
<evidence type="ECO:0000313" key="3">
    <source>
        <dbReference type="Proteomes" id="UP001550603"/>
    </source>
</evidence>
<reference evidence="2 3" key="1">
    <citation type="submission" date="2024-06" db="EMBL/GenBank/DDBJ databases">
        <title>The Natural Products Discovery Center: Release of the First 8490 Sequenced Strains for Exploring Actinobacteria Biosynthetic Diversity.</title>
        <authorList>
            <person name="Kalkreuter E."/>
            <person name="Kautsar S.A."/>
            <person name="Yang D."/>
            <person name="Bader C.D."/>
            <person name="Teijaro C.N."/>
            <person name="Fluegel L."/>
            <person name="Davis C.M."/>
            <person name="Simpson J.R."/>
            <person name="Lauterbach L."/>
            <person name="Steele A.D."/>
            <person name="Gui C."/>
            <person name="Meng S."/>
            <person name="Li G."/>
            <person name="Viehrig K."/>
            <person name="Ye F."/>
            <person name="Su P."/>
            <person name="Kiefer A.F."/>
            <person name="Nichols A."/>
            <person name="Cepeda A.J."/>
            <person name="Yan W."/>
            <person name="Fan B."/>
            <person name="Jiang Y."/>
            <person name="Adhikari A."/>
            <person name="Zheng C.-J."/>
            <person name="Schuster L."/>
            <person name="Cowan T.M."/>
            <person name="Smanski M.J."/>
            <person name="Chevrette M.G."/>
            <person name="De Carvalho L.P.S."/>
            <person name="Shen B."/>
        </authorList>
    </citation>
    <scope>NUCLEOTIDE SEQUENCE [LARGE SCALE GENOMIC DNA]</scope>
    <source>
        <strain evidence="2 3">NPDC019583</strain>
    </source>
</reference>
<sequence length="189" mass="21114">MPTFRTSWAIVDELQDAHLIRTRWTPVSGGIRTDQLIVAGHIHPDLLRDLDEYFRHLSGTDAFELHPELAAAEPEFRTQYELVDPALLPLRTFGTRVSRDRKHYTFCVRRDMMSEALVREINTDFLPSQEGALRTKGSVPQSDGVVDLQAVGQGSAPGLTMHSTGTHSTWRPEDLATVSVESPPRRAAA</sequence>
<dbReference type="Proteomes" id="UP001550603">
    <property type="component" value="Unassembled WGS sequence"/>
</dbReference>
<dbReference type="EMBL" id="JBEYBN010000017">
    <property type="protein sequence ID" value="MEU2267698.1"/>
    <property type="molecule type" value="Genomic_DNA"/>
</dbReference>
<gene>
    <name evidence="2" type="ORF">ABZ568_15045</name>
</gene>
<evidence type="ECO:0000313" key="2">
    <source>
        <dbReference type="EMBL" id="MEU2267698.1"/>
    </source>
</evidence>
<comment type="caution">
    <text evidence="2">The sequence shown here is derived from an EMBL/GenBank/DDBJ whole genome shotgun (WGS) entry which is preliminary data.</text>
</comment>
<organism evidence="2 3">
    <name type="scientific">Streptomyces olindensis</name>
    <dbReference type="NCBI Taxonomy" id="358823"/>
    <lineage>
        <taxon>Bacteria</taxon>
        <taxon>Bacillati</taxon>
        <taxon>Actinomycetota</taxon>
        <taxon>Actinomycetes</taxon>
        <taxon>Kitasatosporales</taxon>
        <taxon>Streptomycetaceae</taxon>
        <taxon>Streptomyces</taxon>
    </lineage>
</organism>
<protein>
    <submittedName>
        <fullName evidence="2">Uncharacterized protein</fullName>
    </submittedName>
</protein>